<dbReference type="GO" id="GO:0016020">
    <property type="term" value="C:membrane"/>
    <property type="evidence" value="ECO:0007669"/>
    <property type="project" value="UniProtKB-SubCell"/>
</dbReference>
<feature type="region of interest" description="Disordered" evidence="3">
    <location>
        <begin position="32"/>
        <end position="56"/>
    </location>
</feature>
<keyword evidence="1" id="KW-0677">Repeat</keyword>
<dbReference type="AlphaFoldDB" id="A0ABD1J862"/>
<evidence type="ECO:0000256" key="4">
    <source>
        <dbReference type="SAM" id="SignalP"/>
    </source>
</evidence>
<keyword evidence="7" id="KW-1185">Reference proteome</keyword>
<evidence type="ECO:0000256" key="3">
    <source>
        <dbReference type="SAM" id="MobiDB-lite"/>
    </source>
</evidence>
<keyword evidence="2" id="KW-1015">Disulfide bond</keyword>
<gene>
    <name evidence="6" type="ORF">ACEWY4_020762</name>
</gene>
<sequence>MDLKVALWTACLLFLCAHAPFASALLDDSQPVSHSGHPSHLGRRLRSPRPSTRPERIVDPARAPIVHLSPEEIKQLHFKPTAGTLHLSPGMAKVDLNCSIQFRSSVRQDFDLHPITWIKDGVEIPGSKQTDAFSGDKVSLTSTLSITNVERADAGVYHCRLSVSSSVIESDVITVEVEGLPTFTKQPTDVNVTRNAPFELTCEAVGPPYPVTITWLYNGEKNISGQTSPSTIRVAGPPQRSPALPSPPQRSPALPSPPQPSKPLPSAPQPSPALPSPPQPSPALPSPLRPSPALPSPPQPSKALPSPPQPSPALPSAPQGSPALPSPPQPSKPLPSAPQPSKPLPSAPQPSPALPSAPQPSAALPSPPQPSPALRSPPQPSPALPSPPQPSPAFPSPPQPSKALPSAPQPSPAL</sequence>
<proteinExistence type="predicted"/>
<feature type="domain" description="Ig-like" evidence="5">
    <location>
        <begin position="181"/>
        <end position="219"/>
    </location>
</feature>
<evidence type="ECO:0000313" key="6">
    <source>
        <dbReference type="EMBL" id="KAL2082989.1"/>
    </source>
</evidence>
<feature type="compositionally biased region" description="Pro residues" evidence="3">
    <location>
        <begin position="365"/>
        <end position="400"/>
    </location>
</feature>
<dbReference type="Gene3D" id="2.60.40.10">
    <property type="entry name" value="Immunoglobulins"/>
    <property type="match status" value="2"/>
</dbReference>
<dbReference type="SMART" id="SM00409">
    <property type="entry name" value="IG"/>
    <property type="match status" value="1"/>
</dbReference>
<feature type="signal peptide" evidence="4">
    <location>
        <begin position="1"/>
        <end position="24"/>
    </location>
</feature>
<dbReference type="Pfam" id="PF13927">
    <property type="entry name" value="Ig_3"/>
    <property type="match status" value="1"/>
</dbReference>
<dbReference type="PROSITE" id="PS50835">
    <property type="entry name" value="IG_LIKE"/>
    <property type="match status" value="2"/>
</dbReference>
<dbReference type="Proteomes" id="UP001591681">
    <property type="component" value="Unassembled WGS sequence"/>
</dbReference>
<dbReference type="PANTHER" id="PTHR44170:SF6">
    <property type="entry name" value="CONTACTIN"/>
    <property type="match status" value="1"/>
</dbReference>
<dbReference type="Pfam" id="PF07679">
    <property type="entry name" value="I-set"/>
    <property type="match status" value="1"/>
</dbReference>
<comment type="caution">
    <text evidence="6">The sequence shown here is derived from an EMBL/GenBank/DDBJ whole genome shotgun (WGS) entry which is preliminary data.</text>
</comment>
<feature type="chain" id="PRO_5044795955" description="Ig-like domain-containing protein" evidence="4">
    <location>
        <begin position="25"/>
        <end position="414"/>
    </location>
</feature>
<dbReference type="InterPro" id="IPR013783">
    <property type="entry name" value="Ig-like_fold"/>
</dbReference>
<feature type="domain" description="Ig-like" evidence="5">
    <location>
        <begin position="64"/>
        <end position="174"/>
    </location>
</feature>
<organism evidence="6 7">
    <name type="scientific">Coilia grayii</name>
    <name type="common">Gray's grenadier anchovy</name>
    <dbReference type="NCBI Taxonomy" id="363190"/>
    <lineage>
        <taxon>Eukaryota</taxon>
        <taxon>Metazoa</taxon>
        <taxon>Chordata</taxon>
        <taxon>Craniata</taxon>
        <taxon>Vertebrata</taxon>
        <taxon>Euteleostomi</taxon>
        <taxon>Actinopterygii</taxon>
        <taxon>Neopterygii</taxon>
        <taxon>Teleostei</taxon>
        <taxon>Clupei</taxon>
        <taxon>Clupeiformes</taxon>
        <taxon>Clupeoidei</taxon>
        <taxon>Engraulidae</taxon>
        <taxon>Coilinae</taxon>
        <taxon>Coilia</taxon>
    </lineage>
</organism>
<evidence type="ECO:0000256" key="2">
    <source>
        <dbReference type="ARBA" id="ARBA00023157"/>
    </source>
</evidence>
<evidence type="ECO:0000259" key="5">
    <source>
        <dbReference type="PROSITE" id="PS50835"/>
    </source>
</evidence>
<feature type="compositionally biased region" description="Pro residues" evidence="3">
    <location>
        <begin position="244"/>
        <end position="315"/>
    </location>
</feature>
<dbReference type="InterPro" id="IPR036179">
    <property type="entry name" value="Ig-like_dom_sf"/>
</dbReference>
<keyword evidence="4" id="KW-0732">Signal</keyword>
<dbReference type="CDD" id="cd00096">
    <property type="entry name" value="Ig"/>
    <property type="match status" value="1"/>
</dbReference>
<protein>
    <recommendedName>
        <fullName evidence="5">Ig-like domain-containing protein</fullName>
    </recommendedName>
</protein>
<dbReference type="InterPro" id="IPR013098">
    <property type="entry name" value="Ig_I-set"/>
</dbReference>
<dbReference type="SUPFAM" id="SSF48726">
    <property type="entry name" value="Immunoglobulin"/>
    <property type="match status" value="2"/>
</dbReference>
<dbReference type="PANTHER" id="PTHR44170">
    <property type="entry name" value="PROTEIN SIDEKICK"/>
    <property type="match status" value="1"/>
</dbReference>
<accession>A0ABD1J862</accession>
<dbReference type="EMBL" id="JBHFQA010000018">
    <property type="protein sequence ID" value="KAL2082989.1"/>
    <property type="molecule type" value="Genomic_DNA"/>
</dbReference>
<name>A0ABD1J862_9TELE</name>
<evidence type="ECO:0000256" key="1">
    <source>
        <dbReference type="ARBA" id="ARBA00022737"/>
    </source>
</evidence>
<reference evidence="6 7" key="1">
    <citation type="submission" date="2024-09" db="EMBL/GenBank/DDBJ databases">
        <title>A chromosome-level genome assembly of Gray's grenadier anchovy, Coilia grayii.</title>
        <authorList>
            <person name="Fu Z."/>
        </authorList>
    </citation>
    <scope>NUCLEOTIDE SEQUENCE [LARGE SCALE GENOMIC DNA]</scope>
    <source>
        <strain evidence="6">G4</strain>
        <tissue evidence="6">Muscle</tissue>
    </source>
</reference>
<evidence type="ECO:0000313" key="7">
    <source>
        <dbReference type="Proteomes" id="UP001591681"/>
    </source>
</evidence>
<dbReference type="InterPro" id="IPR007110">
    <property type="entry name" value="Ig-like_dom"/>
</dbReference>
<dbReference type="InterPro" id="IPR003599">
    <property type="entry name" value="Ig_sub"/>
</dbReference>
<feature type="compositionally biased region" description="Pro residues" evidence="3">
    <location>
        <begin position="324"/>
        <end position="358"/>
    </location>
</feature>
<feature type="region of interest" description="Disordered" evidence="3">
    <location>
        <begin position="224"/>
        <end position="414"/>
    </location>
</feature>